<name>A0A1Y5S3N1_9PROT</name>
<dbReference type="EMBL" id="FWFR01000001">
    <property type="protein sequence ID" value="SLN32000.1"/>
    <property type="molecule type" value="Genomic_DNA"/>
</dbReference>
<keyword evidence="2" id="KW-1185">Reference proteome</keyword>
<dbReference type="AlphaFoldDB" id="A0A1Y5S3N1"/>
<dbReference type="Proteomes" id="UP000193200">
    <property type="component" value="Unassembled WGS sequence"/>
</dbReference>
<protein>
    <submittedName>
        <fullName evidence="1">Uncharacterized protein</fullName>
    </submittedName>
</protein>
<organism evidence="1 2">
    <name type="scientific">Oceanibacterium hippocampi</name>
    <dbReference type="NCBI Taxonomy" id="745714"/>
    <lineage>
        <taxon>Bacteria</taxon>
        <taxon>Pseudomonadati</taxon>
        <taxon>Pseudomonadota</taxon>
        <taxon>Alphaproteobacteria</taxon>
        <taxon>Sneathiellales</taxon>
        <taxon>Sneathiellaceae</taxon>
        <taxon>Oceanibacterium</taxon>
    </lineage>
</organism>
<sequence length="34" mass="3697">MTLPETMNGIVLTGHGGLDKLAWRDNLPVCRANC</sequence>
<reference evidence="1 2" key="1">
    <citation type="submission" date="2017-03" db="EMBL/GenBank/DDBJ databases">
        <authorList>
            <person name="Afonso C.L."/>
            <person name="Miller P.J."/>
            <person name="Scott M.A."/>
            <person name="Spackman E."/>
            <person name="Goraichik I."/>
            <person name="Dimitrov K.M."/>
            <person name="Suarez D.L."/>
            <person name="Swayne D.E."/>
        </authorList>
    </citation>
    <scope>NUCLEOTIDE SEQUENCE [LARGE SCALE GENOMIC DNA]</scope>
    <source>
        <strain evidence="1 2">CECT 7691</strain>
    </source>
</reference>
<evidence type="ECO:0000313" key="2">
    <source>
        <dbReference type="Proteomes" id="UP000193200"/>
    </source>
</evidence>
<proteinExistence type="predicted"/>
<dbReference type="InParanoid" id="A0A1Y5S3N1"/>
<gene>
    <name evidence="1" type="ORF">OCH7691_01167</name>
</gene>
<accession>A0A1Y5S3N1</accession>
<evidence type="ECO:0000313" key="1">
    <source>
        <dbReference type="EMBL" id="SLN32000.1"/>
    </source>
</evidence>